<comment type="caution">
    <text evidence="1">The sequence shown here is derived from an EMBL/GenBank/DDBJ whole genome shotgun (WGS) entry which is preliminary data.</text>
</comment>
<keyword evidence="2" id="KW-1185">Reference proteome</keyword>
<sequence length="171" mass="18411">MNGKELKGALRELFEDRVMNHGDYTLVYAQPSGPGPSLVLGYRLTPLELVLCPVEVEHLLCAGTDGHRAATRPTAPIRSLDLTNAATVADTGTGYQVQTVTGFRMGFEVDEAPRILTGATAAESGDGTVVVDQGEDAEDFHQFMGHFMDVLDAYYQVPNNIESLQTLPANA</sequence>
<dbReference type="Proteomes" id="UP001589766">
    <property type="component" value="Unassembled WGS sequence"/>
</dbReference>
<evidence type="ECO:0000313" key="2">
    <source>
        <dbReference type="Proteomes" id="UP001589766"/>
    </source>
</evidence>
<accession>A0ABV6F6Z9</accession>
<organism evidence="1 2">
    <name type="scientific">Citricoccus parietis</name>
    <dbReference type="NCBI Taxonomy" id="592307"/>
    <lineage>
        <taxon>Bacteria</taxon>
        <taxon>Bacillati</taxon>
        <taxon>Actinomycetota</taxon>
        <taxon>Actinomycetes</taxon>
        <taxon>Micrococcales</taxon>
        <taxon>Micrococcaceae</taxon>
        <taxon>Citricoccus</taxon>
    </lineage>
</organism>
<reference evidence="1 2" key="1">
    <citation type="submission" date="2024-09" db="EMBL/GenBank/DDBJ databases">
        <authorList>
            <person name="Sun Q."/>
            <person name="Mori K."/>
        </authorList>
    </citation>
    <scope>NUCLEOTIDE SEQUENCE [LARGE SCALE GENOMIC DNA]</scope>
    <source>
        <strain evidence="1 2">CCM 7609</strain>
    </source>
</reference>
<dbReference type="EMBL" id="JBHLWH010000032">
    <property type="protein sequence ID" value="MFC0249298.1"/>
    <property type="molecule type" value="Genomic_DNA"/>
</dbReference>
<dbReference type="RefSeq" id="WP_378042189.1">
    <property type="nucleotide sequence ID" value="NZ_JBHLWH010000032.1"/>
</dbReference>
<proteinExistence type="predicted"/>
<protein>
    <submittedName>
        <fullName evidence="1">Uncharacterized protein</fullName>
    </submittedName>
</protein>
<name>A0ABV6F6Z9_9MICC</name>
<gene>
    <name evidence="1" type="ORF">ACFFIO_12405</name>
</gene>
<evidence type="ECO:0000313" key="1">
    <source>
        <dbReference type="EMBL" id="MFC0249298.1"/>
    </source>
</evidence>